<feature type="compositionally biased region" description="Basic residues" evidence="1">
    <location>
        <begin position="109"/>
        <end position="120"/>
    </location>
</feature>
<dbReference type="OrthoDB" id="5897562at2759"/>
<name>A0A2G5UIF7_9PELO</name>
<dbReference type="EMBL" id="PDUG01000003">
    <property type="protein sequence ID" value="PIC39289.1"/>
    <property type="molecule type" value="Genomic_DNA"/>
</dbReference>
<dbReference type="STRING" id="1611254.A0A2G5UIF7"/>
<keyword evidence="3" id="KW-1185">Reference proteome</keyword>
<feature type="compositionally biased region" description="Basic and acidic residues" evidence="1">
    <location>
        <begin position="92"/>
        <end position="108"/>
    </location>
</feature>
<evidence type="ECO:0000256" key="1">
    <source>
        <dbReference type="SAM" id="MobiDB-lite"/>
    </source>
</evidence>
<evidence type="ECO:0000313" key="2">
    <source>
        <dbReference type="EMBL" id="PIC39289.1"/>
    </source>
</evidence>
<sequence>MEQYGGGSNVFKKKTKFPTKKEMNFFRKFTELSSEPKLKRRNAAYVALNPMKMRFIGIDSMTNTYKIQHHVTRLIDIFIRKMIKQADGNLRGSKETRRGFVKKKNDSPKKKRGWPKNKRR</sequence>
<accession>A0A2G5UIF7</accession>
<gene>
    <name evidence="2" type="primary">Cnig_chr_III.g11025</name>
    <name evidence="2" type="ORF">B9Z55_011025</name>
</gene>
<reference evidence="3" key="1">
    <citation type="submission" date="2017-10" db="EMBL/GenBank/DDBJ databases">
        <title>Rapid genome shrinkage in a self-fertile nematode reveals novel sperm competition proteins.</title>
        <authorList>
            <person name="Yin D."/>
            <person name="Schwarz E.M."/>
            <person name="Thomas C.G."/>
            <person name="Felde R.L."/>
            <person name="Korf I.F."/>
            <person name="Cutter A.D."/>
            <person name="Schartner C.M."/>
            <person name="Ralston E.J."/>
            <person name="Meyer B.J."/>
            <person name="Haag E.S."/>
        </authorList>
    </citation>
    <scope>NUCLEOTIDE SEQUENCE [LARGE SCALE GENOMIC DNA]</scope>
    <source>
        <strain evidence="3">JU1422</strain>
    </source>
</reference>
<proteinExistence type="predicted"/>
<dbReference type="Proteomes" id="UP000230233">
    <property type="component" value="Chromosome III"/>
</dbReference>
<organism evidence="2 3">
    <name type="scientific">Caenorhabditis nigoni</name>
    <dbReference type="NCBI Taxonomy" id="1611254"/>
    <lineage>
        <taxon>Eukaryota</taxon>
        <taxon>Metazoa</taxon>
        <taxon>Ecdysozoa</taxon>
        <taxon>Nematoda</taxon>
        <taxon>Chromadorea</taxon>
        <taxon>Rhabditida</taxon>
        <taxon>Rhabditina</taxon>
        <taxon>Rhabditomorpha</taxon>
        <taxon>Rhabditoidea</taxon>
        <taxon>Rhabditidae</taxon>
        <taxon>Peloderinae</taxon>
        <taxon>Caenorhabditis</taxon>
    </lineage>
</organism>
<evidence type="ECO:0000313" key="3">
    <source>
        <dbReference type="Proteomes" id="UP000230233"/>
    </source>
</evidence>
<dbReference type="AlphaFoldDB" id="A0A2G5UIF7"/>
<comment type="caution">
    <text evidence="2">The sequence shown here is derived from an EMBL/GenBank/DDBJ whole genome shotgun (WGS) entry which is preliminary data.</text>
</comment>
<feature type="region of interest" description="Disordered" evidence="1">
    <location>
        <begin position="88"/>
        <end position="120"/>
    </location>
</feature>
<protein>
    <submittedName>
        <fullName evidence="2">Uncharacterized protein</fullName>
    </submittedName>
</protein>